<evidence type="ECO:0000256" key="8">
    <source>
        <dbReference type="ARBA" id="ARBA00023143"/>
    </source>
</evidence>
<comment type="similarity">
    <text evidence="2 9">Belongs to the FliQ/MopD/SpaQ family.</text>
</comment>
<dbReference type="InterPro" id="IPR002191">
    <property type="entry name" value="Bac_export_3"/>
</dbReference>
<evidence type="ECO:0000256" key="7">
    <source>
        <dbReference type="ARBA" id="ARBA00023136"/>
    </source>
</evidence>
<keyword evidence="10" id="KW-0282">Flagellum</keyword>
<evidence type="ECO:0000313" key="11">
    <source>
        <dbReference type="Proteomes" id="UP000005522"/>
    </source>
</evidence>
<keyword evidence="5 9" id="KW-0812">Transmembrane</keyword>
<dbReference type="PANTHER" id="PTHR34040">
    <property type="entry name" value="FLAGELLAR BIOSYNTHETIC PROTEIN FLIQ"/>
    <property type="match status" value="1"/>
</dbReference>
<evidence type="ECO:0000256" key="4">
    <source>
        <dbReference type="ARBA" id="ARBA00022475"/>
    </source>
</evidence>
<dbReference type="GO" id="GO:0005886">
    <property type="term" value="C:plasma membrane"/>
    <property type="evidence" value="ECO:0007669"/>
    <property type="project" value="UniProtKB-SubCell"/>
</dbReference>
<dbReference type="HOGENOM" id="CLU_164516_2_0_6"/>
<dbReference type="PANTHER" id="PTHR34040:SF2">
    <property type="entry name" value="FLAGELLAR BIOSYNTHETIC PROTEIN FLIQ"/>
    <property type="match status" value="1"/>
</dbReference>
<evidence type="ECO:0000313" key="10">
    <source>
        <dbReference type="EMBL" id="AIA55131.1"/>
    </source>
</evidence>
<dbReference type="Proteomes" id="UP000005522">
    <property type="component" value="Chromosome"/>
</dbReference>
<feature type="transmembrane region" description="Helical" evidence="9">
    <location>
        <begin position="12"/>
        <end position="35"/>
    </location>
</feature>
<evidence type="ECO:0000256" key="2">
    <source>
        <dbReference type="ARBA" id="ARBA00006156"/>
    </source>
</evidence>
<dbReference type="PRINTS" id="PR00952">
    <property type="entry name" value="TYPE3IMQPROT"/>
</dbReference>
<dbReference type="KEGG" id="acz:Acaty_c1263"/>
<dbReference type="GO" id="GO:0009425">
    <property type="term" value="C:bacterial-type flagellum basal body"/>
    <property type="evidence" value="ECO:0007669"/>
    <property type="project" value="UniProtKB-SubCell"/>
</dbReference>
<dbReference type="GeneID" id="92931470"/>
<proteinExistence type="inferred from homology"/>
<keyword evidence="10" id="KW-0966">Cell projection</keyword>
<reference evidence="10 11" key="1">
    <citation type="journal article" date="2009" name="J. Bacteriol.">
        <title>Draft genome sequence of the extremely acidophilic bacterium Acidithiobacillus caldus ATCC 51756 reveals metabolic versatility in the genus Acidithiobacillus.</title>
        <authorList>
            <person name="Valdes J."/>
            <person name="Quatrini R."/>
            <person name="Hallberg K."/>
            <person name="Dopson M."/>
            <person name="Valenzuela P.D."/>
            <person name="Holmes D.S."/>
        </authorList>
    </citation>
    <scope>NUCLEOTIDE SEQUENCE [LARGE SCALE GENOMIC DNA]</scope>
    <source>
        <strain evidence="11">ATCC 51756 / DSM 8584 / KU</strain>
    </source>
</reference>
<evidence type="ECO:0000256" key="1">
    <source>
        <dbReference type="ARBA" id="ARBA00004651"/>
    </source>
</evidence>
<gene>
    <name evidence="9" type="primary">fliQ</name>
    <name evidence="10" type="ORF">Acaty_c1263</name>
</gene>
<accession>A0A059ZYR2</accession>
<protein>
    <recommendedName>
        <fullName evidence="3 9">Flagellar biosynthetic protein FliQ</fullName>
    </recommendedName>
</protein>
<keyword evidence="4 9" id="KW-1003">Cell membrane</keyword>
<comment type="function">
    <text evidence="9">Role in flagellar biosynthesis.</text>
</comment>
<keyword evidence="6 9" id="KW-1133">Transmembrane helix</keyword>
<evidence type="ECO:0000256" key="9">
    <source>
        <dbReference type="RuleBase" id="RU364090"/>
    </source>
</evidence>
<feature type="transmembrane region" description="Helical" evidence="9">
    <location>
        <begin position="55"/>
        <end position="78"/>
    </location>
</feature>
<keyword evidence="8 9" id="KW-0975">Bacterial flagellum</keyword>
<evidence type="ECO:0000256" key="3">
    <source>
        <dbReference type="ARBA" id="ARBA00021718"/>
    </source>
</evidence>
<dbReference type="EMBL" id="CP005986">
    <property type="protein sequence ID" value="AIA55131.1"/>
    <property type="molecule type" value="Genomic_DNA"/>
</dbReference>
<sequence>MSPESIASISQHALWTALLLSAPLLGVALVVGVLVSVFQAATQINEMTLSFVPKVLAMALVLIIGGPWMLGLIMHFTIQLFHNIPHLINS</sequence>
<dbReference type="InterPro" id="IPR006305">
    <property type="entry name" value="FliQ"/>
</dbReference>
<dbReference type="GO" id="GO:0009306">
    <property type="term" value="P:protein secretion"/>
    <property type="evidence" value="ECO:0007669"/>
    <property type="project" value="InterPro"/>
</dbReference>
<dbReference type="eggNOG" id="COG1987">
    <property type="taxonomic scope" value="Bacteria"/>
</dbReference>
<dbReference type="Pfam" id="PF01313">
    <property type="entry name" value="Bac_export_3"/>
    <property type="match status" value="1"/>
</dbReference>
<name>A0A059ZYR2_ACICK</name>
<keyword evidence="7 9" id="KW-0472">Membrane</keyword>
<keyword evidence="10" id="KW-0969">Cilium</keyword>
<dbReference type="AlphaFoldDB" id="A0A059ZYR2"/>
<evidence type="ECO:0000256" key="5">
    <source>
        <dbReference type="ARBA" id="ARBA00022692"/>
    </source>
</evidence>
<comment type="subcellular location">
    <subcellularLocation>
        <location evidence="1 9">Cell membrane</location>
        <topology evidence="1">Multi-pass membrane protein</topology>
    </subcellularLocation>
    <subcellularLocation>
        <location evidence="9">Bacterial flagellum basal body</location>
    </subcellularLocation>
</comment>
<dbReference type="NCBIfam" id="TIGR01402">
    <property type="entry name" value="fliQ"/>
    <property type="match status" value="1"/>
</dbReference>
<dbReference type="GO" id="GO:0044780">
    <property type="term" value="P:bacterial-type flagellum assembly"/>
    <property type="evidence" value="ECO:0007669"/>
    <property type="project" value="InterPro"/>
</dbReference>
<evidence type="ECO:0000256" key="6">
    <source>
        <dbReference type="ARBA" id="ARBA00022989"/>
    </source>
</evidence>
<organism evidence="10 11">
    <name type="scientific">Acidithiobacillus caldus (strain ATCC 51756 / DSM 8584 / KU)</name>
    <dbReference type="NCBI Taxonomy" id="637389"/>
    <lineage>
        <taxon>Bacteria</taxon>
        <taxon>Pseudomonadati</taxon>
        <taxon>Pseudomonadota</taxon>
        <taxon>Acidithiobacillia</taxon>
        <taxon>Acidithiobacillales</taxon>
        <taxon>Acidithiobacillaceae</taxon>
        <taxon>Acidithiobacillus</taxon>
    </lineage>
</organism>
<dbReference type="PIRSF" id="PIRSF004669">
    <property type="entry name" value="FliQ"/>
    <property type="match status" value="1"/>
</dbReference>
<dbReference type="RefSeq" id="WP_004871991.1">
    <property type="nucleotide sequence ID" value="NZ_CP005986.1"/>
</dbReference>